<dbReference type="GO" id="GO:0035435">
    <property type="term" value="P:phosphate ion transmembrane transport"/>
    <property type="evidence" value="ECO:0007669"/>
    <property type="project" value="TreeGrafter"/>
</dbReference>
<dbReference type="SUPFAM" id="SSF103473">
    <property type="entry name" value="MFS general substrate transporter"/>
    <property type="match status" value="1"/>
</dbReference>
<dbReference type="InterPro" id="IPR051337">
    <property type="entry name" value="OPA_Antiporter"/>
</dbReference>
<dbReference type="Gene3D" id="1.20.1250.20">
    <property type="entry name" value="MFS general substrate transporter like domains"/>
    <property type="match status" value="2"/>
</dbReference>
<dbReference type="PROSITE" id="PS50850">
    <property type="entry name" value="MFS"/>
    <property type="match status" value="1"/>
</dbReference>
<proteinExistence type="predicted"/>
<comment type="subcellular location">
    <subcellularLocation>
        <location evidence="1">Endomembrane system</location>
        <topology evidence="1">Multi-pass membrane protein</topology>
    </subcellularLocation>
</comment>
<feature type="transmembrane region" description="Helical" evidence="5">
    <location>
        <begin position="192"/>
        <end position="212"/>
    </location>
</feature>
<dbReference type="PANTHER" id="PTHR43826:SF3">
    <property type="entry name" value="GLUCOSE-6-PHOSPHATE EXCHANGER SLC37A4"/>
    <property type="match status" value="1"/>
</dbReference>
<evidence type="ECO:0000256" key="5">
    <source>
        <dbReference type="SAM" id="Phobius"/>
    </source>
</evidence>
<keyword evidence="2 5" id="KW-0812">Transmembrane</keyword>
<feature type="transmembrane region" description="Helical" evidence="5">
    <location>
        <begin position="159"/>
        <end position="177"/>
    </location>
</feature>
<feature type="transmembrane region" description="Helical" evidence="5">
    <location>
        <begin position="363"/>
        <end position="381"/>
    </location>
</feature>
<evidence type="ECO:0000256" key="2">
    <source>
        <dbReference type="ARBA" id="ARBA00022692"/>
    </source>
</evidence>
<gene>
    <name evidence="7" type="ORF">pSinB_116</name>
</gene>
<accession>A0A142BPH2</accession>
<feature type="transmembrane region" description="Helical" evidence="5">
    <location>
        <begin position="114"/>
        <end position="138"/>
    </location>
</feature>
<dbReference type="AlphaFoldDB" id="A0A142BPH2"/>
<dbReference type="InterPro" id="IPR011701">
    <property type="entry name" value="MFS"/>
</dbReference>
<dbReference type="Pfam" id="PF07690">
    <property type="entry name" value="MFS_1"/>
    <property type="match status" value="1"/>
</dbReference>
<feature type="transmembrane region" description="Helical" evidence="5">
    <location>
        <begin position="23"/>
        <end position="42"/>
    </location>
</feature>
<sequence>MATLSPATGIDNAQSHQSGLQRYFQFFILLLAAGSIYPLIYLRQNFETTILETFHISSSELGTYYSMLGTMFLLTYLPSGWLADRVSPRLLLTFSMMATGILGLWYASIPDKSALYWIFLGWGISSGLTFWAALLKGVKILARPHEQGRFFGGLEGMRGLVEAILATAAVALFTYYVDGKGLAAAETLPSVIMLYVYNSFAVGVLCFLFLRLKDDTPVKTSASKNNLLADLRFLLAVPELWLIAIIILCGYQLFWATYSFSAFLQEKYTMTASAAAFITVAKLWMRPIGGLGAGFLGDKIGRENVLAITMTLSILGLLALLFLPSTAGSFVLLFVVLLIGVMTYATRGLYWSILESRNIPTRVTGLAIGVISLIAYTPDIYLPKLNGYLADHYTGLAVYQMYFGFIAASGILGLVAIGFLKSRTKIRAAAQIPTTAAAE</sequence>
<evidence type="ECO:0000256" key="1">
    <source>
        <dbReference type="ARBA" id="ARBA00004127"/>
    </source>
</evidence>
<evidence type="ECO:0000256" key="4">
    <source>
        <dbReference type="ARBA" id="ARBA00023136"/>
    </source>
</evidence>
<feature type="transmembrane region" description="Helical" evidence="5">
    <location>
        <begin position="330"/>
        <end position="351"/>
    </location>
</feature>
<evidence type="ECO:0000313" key="7">
    <source>
        <dbReference type="EMBL" id="AMP34980.1"/>
    </source>
</evidence>
<evidence type="ECO:0000259" key="6">
    <source>
        <dbReference type="PROSITE" id="PS50850"/>
    </source>
</evidence>
<feature type="transmembrane region" description="Helical" evidence="5">
    <location>
        <begin position="90"/>
        <end position="108"/>
    </location>
</feature>
<geneLocation type="plasmid" evidence="7">
    <name>pSinB</name>
</geneLocation>
<evidence type="ECO:0000256" key="3">
    <source>
        <dbReference type="ARBA" id="ARBA00022989"/>
    </source>
</evidence>
<name>A0A142BPH2_9HYPH</name>
<dbReference type="InterPro" id="IPR036259">
    <property type="entry name" value="MFS_trans_sf"/>
</dbReference>
<organism evidence="7">
    <name type="scientific">Sinorhizobium sp. M14</name>
    <dbReference type="NCBI Taxonomy" id="430451"/>
    <lineage>
        <taxon>Bacteria</taxon>
        <taxon>Pseudomonadati</taxon>
        <taxon>Pseudomonadota</taxon>
        <taxon>Alphaproteobacteria</taxon>
        <taxon>Hyphomicrobiales</taxon>
        <taxon>Rhizobiaceae</taxon>
        <taxon>Sinorhizobium/Ensifer group</taxon>
        <taxon>Sinorhizobium</taxon>
    </lineage>
</organism>
<keyword evidence="7" id="KW-0614">Plasmid</keyword>
<dbReference type="GO" id="GO:0012505">
    <property type="term" value="C:endomembrane system"/>
    <property type="evidence" value="ECO:0007669"/>
    <property type="project" value="UniProtKB-SubCell"/>
</dbReference>
<reference evidence="7" key="1">
    <citation type="submission" date="2015-11" db="EMBL/GenBank/DDBJ databases">
        <title>Molecular characterization of pSinB plasmid of arsenite oxidizing, metalotolerant Sinorhizobium sp. M14 - insight into the heavy metal resistome of sinorhizobial extrachromosomal replicons.</title>
        <authorList>
            <person name="Romaniuk K."/>
            <person name="Decewicz P."/>
            <person name="Mielnicki S."/>
            <person name="Sklodowska A."/>
            <person name="Dziewit L."/>
            <person name="Drewniak L."/>
        </authorList>
    </citation>
    <scope>NUCLEOTIDE SEQUENCE</scope>
    <source>
        <strain evidence="7">M14</strain>
        <plasmid evidence="7">pSinB</plasmid>
    </source>
</reference>
<dbReference type="GO" id="GO:0016020">
    <property type="term" value="C:membrane"/>
    <property type="evidence" value="ECO:0007669"/>
    <property type="project" value="UniProtKB-ARBA"/>
</dbReference>
<feature type="transmembrane region" description="Helical" evidence="5">
    <location>
        <begin position="401"/>
        <end position="420"/>
    </location>
</feature>
<dbReference type="GO" id="GO:0061513">
    <property type="term" value="F:glucose 6-phosphate:phosphate antiporter activity"/>
    <property type="evidence" value="ECO:0007669"/>
    <property type="project" value="TreeGrafter"/>
</dbReference>
<dbReference type="RefSeq" id="WP_115423210.1">
    <property type="nucleotide sequence ID" value="NZ_KU140623.1"/>
</dbReference>
<dbReference type="PANTHER" id="PTHR43826">
    <property type="entry name" value="GLUCOSE-6-PHOSPHATE EXCHANGER SLC37A4"/>
    <property type="match status" value="1"/>
</dbReference>
<feature type="transmembrane region" description="Helical" evidence="5">
    <location>
        <begin position="305"/>
        <end position="324"/>
    </location>
</feature>
<feature type="domain" description="Major facilitator superfamily (MFS) profile" evidence="6">
    <location>
        <begin position="18"/>
        <end position="425"/>
    </location>
</feature>
<keyword evidence="3 5" id="KW-1133">Transmembrane helix</keyword>
<protein>
    <submittedName>
        <fullName evidence="7">MFS transporter</fullName>
    </submittedName>
</protein>
<keyword evidence="4 5" id="KW-0472">Membrane</keyword>
<feature type="transmembrane region" description="Helical" evidence="5">
    <location>
        <begin position="62"/>
        <end position="83"/>
    </location>
</feature>
<feature type="transmembrane region" description="Helical" evidence="5">
    <location>
        <begin position="233"/>
        <end position="256"/>
    </location>
</feature>
<dbReference type="InterPro" id="IPR020846">
    <property type="entry name" value="MFS_dom"/>
</dbReference>
<dbReference type="EMBL" id="KU140623">
    <property type="protein sequence ID" value="AMP34980.1"/>
    <property type="molecule type" value="Genomic_DNA"/>
</dbReference>